<evidence type="ECO:0000256" key="1">
    <source>
        <dbReference type="ARBA" id="ARBA00022578"/>
    </source>
</evidence>
<name>Q9HKA4_THEAC</name>
<proteinExistence type="predicted"/>
<sequence>MRQIYPISDFQLCTVHASRNFESKIRVSDRDEADTDLKGIFLSGSKDESIRRLNDFKSKWLPEYMKPIYIIGKNLGVLLEYCKFPRSVKRSIHSTNIIERINKEIRRRIKIIDSLPSEENIMNITYLRLA</sequence>
<dbReference type="HOGENOM" id="CLU_036805_13_2_2"/>
<dbReference type="GO" id="GO:0003677">
    <property type="term" value="F:DNA binding"/>
    <property type="evidence" value="ECO:0007669"/>
    <property type="project" value="UniProtKB-KW"/>
</dbReference>
<dbReference type="PANTHER" id="PTHR33217:SF8">
    <property type="entry name" value="MUTATOR FAMILY TRANSPOSASE"/>
    <property type="match status" value="1"/>
</dbReference>
<dbReference type="AlphaFoldDB" id="Q9HKA4"/>
<keyword evidence="2" id="KW-0238">DNA-binding</keyword>
<keyword evidence="3" id="KW-0233">DNA recombination</keyword>
<dbReference type="RefSeq" id="WP_010901119.1">
    <property type="nucleotide sequence ID" value="NC_002578.1"/>
</dbReference>
<dbReference type="Proteomes" id="UP000001024">
    <property type="component" value="Chromosome"/>
</dbReference>
<gene>
    <name evidence="4" type="ordered locus">Ta0697</name>
</gene>
<dbReference type="EnsemblBacteria" id="CAC11835">
    <property type="protein sequence ID" value="CAC11835"/>
    <property type="gene ID" value="CAC11835"/>
</dbReference>
<keyword evidence="1" id="KW-0815">Transposition</keyword>
<keyword evidence="5" id="KW-1185">Reference proteome</keyword>
<reference evidence="4 5" key="1">
    <citation type="journal article" date="2000" name="Nature">
        <title>The genome sequence of the thermoacidophilic scavenger Thermoplasma acidophilum.</title>
        <authorList>
            <person name="Ruepp A."/>
            <person name="Graml W."/>
            <person name="Santos-Martinez M.L."/>
            <person name="Koretke K.K."/>
            <person name="Volker C."/>
            <person name="Mewes H.W."/>
            <person name="Frishman D."/>
            <person name="Stocker S."/>
            <person name="Lupas A.N."/>
            <person name="Baumeister W."/>
        </authorList>
    </citation>
    <scope>NUCLEOTIDE SEQUENCE [LARGE SCALE GENOMIC DNA]</scope>
    <source>
        <strain evidence="5">ATCC 25905 / DSM 1728 / JCM 9062 / NBRC 15155 / AMRC-C165</strain>
    </source>
</reference>
<evidence type="ECO:0000256" key="2">
    <source>
        <dbReference type="ARBA" id="ARBA00023125"/>
    </source>
</evidence>
<dbReference type="InParanoid" id="Q9HKA4"/>
<evidence type="ECO:0000313" key="4">
    <source>
        <dbReference type="EMBL" id="CAC11835.1"/>
    </source>
</evidence>
<dbReference type="Pfam" id="PF00872">
    <property type="entry name" value="Transposase_mut"/>
    <property type="match status" value="1"/>
</dbReference>
<dbReference type="PANTHER" id="PTHR33217">
    <property type="entry name" value="TRANSPOSASE FOR INSERTION SEQUENCE ELEMENT IS1081"/>
    <property type="match status" value="1"/>
</dbReference>
<organism evidence="4 5">
    <name type="scientific">Thermoplasma acidophilum (strain ATCC 25905 / DSM 1728 / JCM 9062 / NBRC 15155 / AMRC-C165)</name>
    <dbReference type="NCBI Taxonomy" id="273075"/>
    <lineage>
        <taxon>Archaea</taxon>
        <taxon>Methanobacteriati</taxon>
        <taxon>Thermoplasmatota</taxon>
        <taxon>Thermoplasmata</taxon>
        <taxon>Thermoplasmatales</taxon>
        <taxon>Thermoplasmataceae</taxon>
        <taxon>Thermoplasma</taxon>
    </lineage>
</organism>
<dbReference type="GO" id="GO:0006313">
    <property type="term" value="P:DNA transposition"/>
    <property type="evidence" value="ECO:0007669"/>
    <property type="project" value="InterPro"/>
</dbReference>
<dbReference type="PaxDb" id="273075-Ta0697"/>
<dbReference type="EMBL" id="AL445065">
    <property type="protein sequence ID" value="CAC11835.1"/>
    <property type="molecule type" value="Genomic_DNA"/>
</dbReference>
<protein>
    <submittedName>
        <fullName evidence="4">Transposase related protein</fullName>
    </submittedName>
</protein>
<evidence type="ECO:0000313" key="5">
    <source>
        <dbReference type="Proteomes" id="UP000001024"/>
    </source>
</evidence>
<dbReference type="InterPro" id="IPR001207">
    <property type="entry name" value="Transposase_mutator"/>
</dbReference>
<dbReference type="KEGG" id="tac:Ta0697"/>
<accession>Q9HKA4</accession>
<dbReference type="GO" id="GO:0004803">
    <property type="term" value="F:transposase activity"/>
    <property type="evidence" value="ECO:0007669"/>
    <property type="project" value="InterPro"/>
</dbReference>
<evidence type="ECO:0000256" key="3">
    <source>
        <dbReference type="ARBA" id="ARBA00023172"/>
    </source>
</evidence>
<dbReference type="eggNOG" id="arCOG04918">
    <property type="taxonomic scope" value="Archaea"/>
</dbReference>